<dbReference type="Pfam" id="PF03007">
    <property type="entry name" value="WS_DGAT_cat"/>
    <property type="match status" value="1"/>
</dbReference>
<dbReference type="InterPro" id="IPR045034">
    <property type="entry name" value="O-acyltransferase_WSD1-like"/>
</dbReference>
<keyword evidence="8" id="KW-0812">Transmembrane</keyword>
<dbReference type="GO" id="GO:0005886">
    <property type="term" value="C:plasma membrane"/>
    <property type="evidence" value="ECO:0007669"/>
    <property type="project" value="TreeGrafter"/>
</dbReference>
<dbReference type="Pfam" id="PF06974">
    <property type="entry name" value="WS_DGAT_C"/>
    <property type="match status" value="1"/>
</dbReference>
<dbReference type="PANTHER" id="PTHR31650:SF1">
    <property type="entry name" value="WAX ESTER SYNTHASE_DIACYLGLYCEROL ACYLTRANSFERASE 4-RELATED"/>
    <property type="match status" value="1"/>
</dbReference>
<evidence type="ECO:0000256" key="3">
    <source>
        <dbReference type="ARBA" id="ARBA00022679"/>
    </source>
</evidence>
<proteinExistence type="inferred from homology"/>
<dbReference type="GO" id="GO:0047196">
    <property type="term" value="F:long-chain-alcohol O-fatty-acyltransferase activity"/>
    <property type="evidence" value="ECO:0007669"/>
    <property type="project" value="UniProtKB-EC"/>
</dbReference>
<organism evidence="11 12">
    <name type="scientific">Acrasis kona</name>
    <dbReference type="NCBI Taxonomy" id="1008807"/>
    <lineage>
        <taxon>Eukaryota</taxon>
        <taxon>Discoba</taxon>
        <taxon>Heterolobosea</taxon>
        <taxon>Tetramitia</taxon>
        <taxon>Eutetramitia</taxon>
        <taxon>Acrasidae</taxon>
        <taxon>Acrasis</taxon>
    </lineage>
</organism>
<feature type="transmembrane region" description="Helical" evidence="8">
    <location>
        <begin position="20"/>
        <end position="39"/>
    </location>
</feature>
<sequence>MKKQKQLGLTQRIKRFTHYLWSLPLYVVLLPYTLFTRVWNYLLDFYMDPIAAFMFKMDLTNTNIMNALLTFDSPLDLDKLRGLVSSRMNRPPFQHKVRVTWYGWPYLVSNEELDLDEHIVHHKHDRNLKHSELEEKMAMHMNSPMNPEKQLWKFIVHEYKDGKSFMVMRMHHCVADGMTSATLLLNLCTLDEKATSLLEELSSKYEESLKLRKRVPKPSVVEFIKKLYSSMLKISIMGLFREDHHVFSRGGDLFPYPFNFAASPIPCSLQKIKNIALKFQAAGTANRITVNDVLLAGISGAMHKYASEYGSLWERERLSREESIGVRTILTVSTASIRNHSQFILDSSKKLVSRMRLDVGSVFLDLPISTADPKKRLMEIGNTTHKLLNTPEPLISKFFSSVMGSFPRNVTLDISTRIGDTSSTVLSNVMGPPCQIHMVGVPVTRIMYKLPPNLAMGVMIGFYSYNGDVTMTVGSFDNVVNDPRKLVRFFHEEIETLDKLTCA</sequence>
<evidence type="ECO:0000259" key="10">
    <source>
        <dbReference type="Pfam" id="PF06974"/>
    </source>
</evidence>
<dbReference type="InterPro" id="IPR009721">
    <property type="entry name" value="O-acyltransferase_WSD1_C"/>
</dbReference>
<comment type="pathway">
    <text evidence="2">Lipid metabolism.</text>
</comment>
<evidence type="ECO:0000256" key="4">
    <source>
        <dbReference type="ARBA" id="ARBA00023315"/>
    </source>
</evidence>
<keyword evidence="8" id="KW-1133">Transmembrane helix</keyword>
<dbReference type="PANTHER" id="PTHR31650">
    <property type="entry name" value="O-ACYLTRANSFERASE (WSD1-LIKE) FAMILY PROTEIN"/>
    <property type="match status" value="1"/>
</dbReference>
<evidence type="ECO:0000256" key="6">
    <source>
        <dbReference type="ARBA" id="ARBA00047604"/>
    </source>
</evidence>
<comment type="catalytic activity">
    <reaction evidence="7">
        <text>an acyl-CoA + a 1,2-diacyl-sn-glycerol = a triacyl-sn-glycerol + CoA</text>
        <dbReference type="Rhea" id="RHEA:10868"/>
        <dbReference type="ChEBI" id="CHEBI:17815"/>
        <dbReference type="ChEBI" id="CHEBI:57287"/>
        <dbReference type="ChEBI" id="CHEBI:58342"/>
        <dbReference type="ChEBI" id="CHEBI:64615"/>
        <dbReference type="EC" id="2.3.1.20"/>
    </reaction>
</comment>
<feature type="domain" description="O-acyltransferase WSD1 C-terminal" evidence="10">
    <location>
        <begin position="359"/>
        <end position="497"/>
    </location>
</feature>
<evidence type="ECO:0000259" key="9">
    <source>
        <dbReference type="Pfam" id="PF03007"/>
    </source>
</evidence>
<dbReference type="Proteomes" id="UP001431209">
    <property type="component" value="Unassembled WGS sequence"/>
</dbReference>
<name>A0AAW2YXE9_9EUKA</name>
<dbReference type="GO" id="GO:0004144">
    <property type="term" value="F:diacylglycerol O-acyltransferase activity"/>
    <property type="evidence" value="ECO:0007669"/>
    <property type="project" value="UniProtKB-EC"/>
</dbReference>
<evidence type="ECO:0000256" key="1">
    <source>
        <dbReference type="ARBA" id="ARBA00004771"/>
    </source>
</evidence>
<reference evidence="11 12" key="1">
    <citation type="submission" date="2024-03" db="EMBL/GenBank/DDBJ databases">
        <title>The Acrasis kona genome and developmental transcriptomes reveal deep origins of eukaryotic multicellular pathways.</title>
        <authorList>
            <person name="Sheikh S."/>
            <person name="Fu C.-J."/>
            <person name="Brown M.W."/>
            <person name="Baldauf S.L."/>
        </authorList>
    </citation>
    <scope>NUCLEOTIDE SEQUENCE [LARGE SCALE GENOMIC DNA]</scope>
    <source>
        <strain evidence="11 12">ATCC MYA-3509</strain>
    </source>
</reference>
<evidence type="ECO:0000313" key="12">
    <source>
        <dbReference type="Proteomes" id="UP001431209"/>
    </source>
</evidence>
<dbReference type="GO" id="GO:0019432">
    <property type="term" value="P:triglyceride biosynthetic process"/>
    <property type="evidence" value="ECO:0007669"/>
    <property type="project" value="TreeGrafter"/>
</dbReference>
<evidence type="ECO:0000256" key="8">
    <source>
        <dbReference type="SAM" id="Phobius"/>
    </source>
</evidence>
<evidence type="ECO:0000313" key="11">
    <source>
        <dbReference type="EMBL" id="KAL0482118.1"/>
    </source>
</evidence>
<dbReference type="InterPro" id="IPR004255">
    <property type="entry name" value="O-acyltransferase_WSD1_N"/>
</dbReference>
<accession>A0AAW2YXE9</accession>
<dbReference type="SUPFAM" id="SSF52777">
    <property type="entry name" value="CoA-dependent acyltransferases"/>
    <property type="match status" value="1"/>
</dbReference>
<evidence type="ECO:0000256" key="2">
    <source>
        <dbReference type="ARBA" id="ARBA00005189"/>
    </source>
</evidence>
<dbReference type="AlphaFoldDB" id="A0AAW2YXE9"/>
<gene>
    <name evidence="11" type="ORF">AKO1_013240</name>
</gene>
<comment type="similarity">
    <text evidence="5">In the N-terminal section; belongs to the long-chain O-acyltransferase family.</text>
</comment>
<comment type="catalytic activity">
    <reaction evidence="6">
        <text>a long chain fatty alcohol + a fatty acyl-CoA = a long-chain alcohol wax ester + CoA</text>
        <dbReference type="Rhea" id="RHEA:38443"/>
        <dbReference type="ChEBI" id="CHEBI:17135"/>
        <dbReference type="ChEBI" id="CHEBI:57287"/>
        <dbReference type="ChEBI" id="CHEBI:77636"/>
        <dbReference type="ChEBI" id="CHEBI:235323"/>
        <dbReference type="EC" id="2.3.1.75"/>
    </reaction>
</comment>
<comment type="pathway">
    <text evidence="1">Glycerolipid metabolism; triacylglycerol biosynthesis.</text>
</comment>
<keyword evidence="3" id="KW-0808">Transferase</keyword>
<keyword evidence="4" id="KW-0012">Acyltransferase</keyword>
<protein>
    <submittedName>
        <fullName evidence="11">Diacylglycerol O-acyltransferase</fullName>
    </submittedName>
</protein>
<feature type="domain" description="O-acyltransferase WSD1-like N-terminal" evidence="9">
    <location>
        <begin position="60"/>
        <end position="215"/>
    </location>
</feature>
<dbReference type="EMBL" id="JAOPGA020000819">
    <property type="protein sequence ID" value="KAL0482118.1"/>
    <property type="molecule type" value="Genomic_DNA"/>
</dbReference>
<keyword evidence="12" id="KW-1185">Reference proteome</keyword>
<dbReference type="Gene3D" id="3.30.559.10">
    <property type="entry name" value="Chloramphenicol acetyltransferase-like domain"/>
    <property type="match status" value="1"/>
</dbReference>
<evidence type="ECO:0000256" key="5">
    <source>
        <dbReference type="ARBA" id="ARBA00024360"/>
    </source>
</evidence>
<keyword evidence="8" id="KW-0472">Membrane</keyword>
<comment type="caution">
    <text evidence="11">The sequence shown here is derived from an EMBL/GenBank/DDBJ whole genome shotgun (WGS) entry which is preliminary data.</text>
</comment>
<dbReference type="InterPro" id="IPR023213">
    <property type="entry name" value="CAT-like_dom_sf"/>
</dbReference>
<evidence type="ECO:0000256" key="7">
    <source>
        <dbReference type="ARBA" id="ARBA00048109"/>
    </source>
</evidence>